<organism evidence="1 2">
    <name type="scientific">Staurois parvus</name>
    <dbReference type="NCBI Taxonomy" id="386267"/>
    <lineage>
        <taxon>Eukaryota</taxon>
        <taxon>Metazoa</taxon>
        <taxon>Chordata</taxon>
        <taxon>Craniata</taxon>
        <taxon>Vertebrata</taxon>
        <taxon>Euteleostomi</taxon>
        <taxon>Amphibia</taxon>
        <taxon>Batrachia</taxon>
        <taxon>Anura</taxon>
        <taxon>Neobatrachia</taxon>
        <taxon>Ranoidea</taxon>
        <taxon>Ranidae</taxon>
        <taxon>Staurois</taxon>
    </lineage>
</organism>
<dbReference type="EMBL" id="CATNWA010015188">
    <property type="protein sequence ID" value="CAI9580410.1"/>
    <property type="molecule type" value="Genomic_DNA"/>
</dbReference>
<comment type="caution">
    <text evidence="1">The sequence shown here is derived from an EMBL/GenBank/DDBJ whole genome shotgun (WGS) entry which is preliminary data.</text>
</comment>
<evidence type="ECO:0000313" key="2">
    <source>
        <dbReference type="Proteomes" id="UP001162483"/>
    </source>
</evidence>
<keyword evidence="2" id="KW-1185">Reference proteome</keyword>
<proteinExistence type="predicted"/>
<name>A0ABN9E8R4_9NEOB</name>
<accession>A0ABN9E8R4</accession>
<gene>
    <name evidence="1" type="ORF">SPARVUS_LOCUS9281416</name>
</gene>
<protein>
    <recommendedName>
        <fullName evidence="3">Secreted protein</fullName>
    </recommendedName>
</protein>
<reference evidence="1" key="1">
    <citation type="submission" date="2023-05" db="EMBL/GenBank/DDBJ databases">
        <authorList>
            <person name="Stuckert A."/>
        </authorList>
    </citation>
    <scope>NUCLEOTIDE SEQUENCE</scope>
</reference>
<sequence length="61" mass="6553">MWRCSKISSSLTLSCAPAMSPLQCPRQCPPADAGICHLGSVPCDIRTYGGRNGGKFKNVKR</sequence>
<evidence type="ECO:0008006" key="3">
    <source>
        <dbReference type="Google" id="ProtNLM"/>
    </source>
</evidence>
<evidence type="ECO:0000313" key="1">
    <source>
        <dbReference type="EMBL" id="CAI9580410.1"/>
    </source>
</evidence>
<dbReference type="Proteomes" id="UP001162483">
    <property type="component" value="Unassembled WGS sequence"/>
</dbReference>